<dbReference type="PANTHER" id="PTHR10492">
    <property type="match status" value="1"/>
</dbReference>
<keyword evidence="1" id="KW-0067">ATP-binding</keyword>
<protein>
    <recommendedName>
        <fullName evidence="1">ATP-dependent DNA helicase</fullName>
        <ecNumber evidence="1">5.6.2.3</ecNumber>
    </recommendedName>
</protein>
<dbReference type="GO" id="GO:0016787">
    <property type="term" value="F:hydrolase activity"/>
    <property type="evidence" value="ECO:0007669"/>
    <property type="project" value="UniProtKB-KW"/>
</dbReference>
<keyword evidence="1" id="KW-0547">Nucleotide-binding</keyword>
<evidence type="ECO:0000259" key="2">
    <source>
        <dbReference type="Pfam" id="PF05970"/>
    </source>
</evidence>
<keyword evidence="4" id="KW-1185">Reference proteome</keyword>
<dbReference type="Proteomes" id="UP001146120">
    <property type="component" value="Unassembled WGS sequence"/>
</dbReference>
<name>A0AAV2Z2G7_9STRA</name>
<organism evidence="3 4">
    <name type="scientific">Lagenidium giganteum</name>
    <dbReference type="NCBI Taxonomy" id="4803"/>
    <lineage>
        <taxon>Eukaryota</taxon>
        <taxon>Sar</taxon>
        <taxon>Stramenopiles</taxon>
        <taxon>Oomycota</taxon>
        <taxon>Peronosporomycetes</taxon>
        <taxon>Pythiales</taxon>
        <taxon>Pythiaceae</taxon>
    </lineage>
</organism>
<dbReference type="InterPro" id="IPR027417">
    <property type="entry name" value="P-loop_NTPase"/>
</dbReference>
<comment type="caution">
    <text evidence="3">The sequence shown here is derived from an EMBL/GenBank/DDBJ whole genome shotgun (WGS) entry which is preliminary data.</text>
</comment>
<reference evidence="3" key="1">
    <citation type="submission" date="2022-11" db="EMBL/GenBank/DDBJ databases">
        <authorList>
            <person name="Morgan W.R."/>
            <person name="Tartar A."/>
        </authorList>
    </citation>
    <scope>NUCLEOTIDE SEQUENCE</scope>
    <source>
        <strain evidence="3">ARSEF 373</strain>
    </source>
</reference>
<keyword evidence="1" id="KW-0234">DNA repair</keyword>
<dbReference type="Gene3D" id="3.40.50.300">
    <property type="entry name" value="P-loop containing nucleotide triphosphate hydrolases"/>
    <property type="match status" value="1"/>
</dbReference>
<dbReference type="EC" id="5.6.2.3" evidence="1"/>
<sequence length="208" mass="22534">FFLDGPGCTGKTFVYKALIAELRASQKVVVATAASGIASLLLEGGQTAHSVFKIPIPIDTTSTCAIEVESKHAKYLASADLIIIDEAPMMHRHVVEAIDRSLRDILRVRDPSLLLKPFGGNVLLLAGDFRQMLAVIPRGSRSQIVGSGINRSQLWAHFKTYRLHTNMRVSSDAMGWAARLLEIGGGIEGDDVLIPDEIARVESLSAMI</sequence>
<dbReference type="SUPFAM" id="SSF52540">
    <property type="entry name" value="P-loop containing nucleoside triphosphate hydrolases"/>
    <property type="match status" value="1"/>
</dbReference>
<evidence type="ECO:0000256" key="1">
    <source>
        <dbReference type="RuleBase" id="RU363044"/>
    </source>
</evidence>
<keyword evidence="1" id="KW-0227">DNA damage</keyword>
<proteinExistence type="inferred from homology"/>
<keyword evidence="1" id="KW-0233">DNA recombination</keyword>
<dbReference type="GO" id="GO:0006281">
    <property type="term" value="P:DNA repair"/>
    <property type="evidence" value="ECO:0007669"/>
    <property type="project" value="UniProtKB-KW"/>
</dbReference>
<evidence type="ECO:0000313" key="3">
    <source>
        <dbReference type="EMBL" id="DBA01163.1"/>
    </source>
</evidence>
<dbReference type="GO" id="GO:0000723">
    <property type="term" value="P:telomere maintenance"/>
    <property type="evidence" value="ECO:0007669"/>
    <property type="project" value="InterPro"/>
</dbReference>
<comment type="cofactor">
    <cofactor evidence="1">
        <name>Mg(2+)</name>
        <dbReference type="ChEBI" id="CHEBI:18420"/>
    </cofactor>
</comment>
<dbReference type="GO" id="GO:0006310">
    <property type="term" value="P:DNA recombination"/>
    <property type="evidence" value="ECO:0007669"/>
    <property type="project" value="UniProtKB-KW"/>
</dbReference>
<dbReference type="GO" id="GO:0043139">
    <property type="term" value="F:5'-3' DNA helicase activity"/>
    <property type="evidence" value="ECO:0007669"/>
    <property type="project" value="UniProtKB-EC"/>
</dbReference>
<dbReference type="EMBL" id="DAKRPA010000052">
    <property type="protein sequence ID" value="DBA01163.1"/>
    <property type="molecule type" value="Genomic_DNA"/>
</dbReference>
<accession>A0AAV2Z2G7</accession>
<reference evidence="3" key="2">
    <citation type="journal article" date="2023" name="Microbiol Resour">
        <title>Decontamination and Annotation of the Draft Genome Sequence of the Oomycete Lagenidium giganteum ARSEF 373.</title>
        <authorList>
            <person name="Morgan W.R."/>
            <person name="Tartar A."/>
        </authorList>
    </citation>
    <scope>NUCLEOTIDE SEQUENCE</scope>
    <source>
        <strain evidence="3">ARSEF 373</strain>
    </source>
</reference>
<comment type="catalytic activity">
    <reaction evidence="1">
        <text>ATP + H2O = ADP + phosphate + H(+)</text>
        <dbReference type="Rhea" id="RHEA:13065"/>
        <dbReference type="ChEBI" id="CHEBI:15377"/>
        <dbReference type="ChEBI" id="CHEBI:15378"/>
        <dbReference type="ChEBI" id="CHEBI:30616"/>
        <dbReference type="ChEBI" id="CHEBI:43474"/>
        <dbReference type="ChEBI" id="CHEBI:456216"/>
        <dbReference type="EC" id="5.6.2.3"/>
    </reaction>
</comment>
<keyword evidence="1" id="KW-0347">Helicase</keyword>
<dbReference type="AlphaFoldDB" id="A0AAV2Z2G7"/>
<dbReference type="PANTHER" id="PTHR10492:SF57">
    <property type="entry name" value="ATP-DEPENDENT DNA HELICASE"/>
    <property type="match status" value="1"/>
</dbReference>
<keyword evidence="1" id="KW-0378">Hydrolase</keyword>
<feature type="domain" description="DNA helicase Pif1-like DEAD-box helicase" evidence="2">
    <location>
        <begin position="1"/>
        <end position="172"/>
    </location>
</feature>
<gene>
    <name evidence="3" type="ORF">N0F65_002298</name>
</gene>
<evidence type="ECO:0000313" key="4">
    <source>
        <dbReference type="Proteomes" id="UP001146120"/>
    </source>
</evidence>
<dbReference type="GO" id="GO:0005524">
    <property type="term" value="F:ATP binding"/>
    <property type="evidence" value="ECO:0007669"/>
    <property type="project" value="UniProtKB-KW"/>
</dbReference>
<comment type="similarity">
    <text evidence="1">Belongs to the helicase family.</text>
</comment>
<dbReference type="InterPro" id="IPR010285">
    <property type="entry name" value="DNA_helicase_pif1-like_DEAD"/>
</dbReference>
<dbReference type="Pfam" id="PF05970">
    <property type="entry name" value="PIF1"/>
    <property type="match status" value="1"/>
</dbReference>
<feature type="non-terminal residue" evidence="3">
    <location>
        <position position="1"/>
    </location>
</feature>